<dbReference type="EMBL" id="SMAD01000002">
    <property type="protein sequence ID" value="TCS89146.1"/>
    <property type="molecule type" value="Genomic_DNA"/>
</dbReference>
<dbReference type="PANTHER" id="PTHR34846">
    <property type="entry name" value="4-CARBOXYMUCONOLACTONE DECARBOXYLASE FAMILY PROTEIN (AFU_ORTHOLOGUE AFUA_6G11590)"/>
    <property type="match status" value="1"/>
</dbReference>
<dbReference type="InterPro" id="IPR004675">
    <property type="entry name" value="AhpD_core"/>
</dbReference>
<dbReference type="Proteomes" id="UP000295807">
    <property type="component" value="Unassembled WGS sequence"/>
</dbReference>
<dbReference type="NCBIfam" id="TIGR00778">
    <property type="entry name" value="ahpD_dom"/>
    <property type="match status" value="1"/>
</dbReference>
<gene>
    <name evidence="2" type="ORF">EDD80_102340</name>
</gene>
<feature type="domain" description="Carboxymuconolactone decarboxylase-like" evidence="1">
    <location>
        <begin position="13"/>
        <end position="92"/>
    </location>
</feature>
<dbReference type="InterPro" id="IPR003779">
    <property type="entry name" value="CMD-like"/>
</dbReference>
<keyword evidence="3" id="KW-1185">Reference proteome</keyword>
<keyword evidence="2" id="KW-0560">Oxidoreductase</keyword>
<evidence type="ECO:0000313" key="3">
    <source>
        <dbReference type="Proteomes" id="UP000295807"/>
    </source>
</evidence>
<dbReference type="GO" id="GO:0051920">
    <property type="term" value="F:peroxiredoxin activity"/>
    <property type="evidence" value="ECO:0007669"/>
    <property type="project" value="InterPro"/>
</dbReference>
<sequence length="156" mass="18418">MQRISFQELPEGFYRTMSEVEQYINNCGLELRFLELIRYRISLINHCAYCLDMHFKEAIHHGEEPLRLYSLAAWKETGYFSEKEALGLELAERLTELSGSHVDDELYQRLRQHFSKQEIGHLTLAIAHINSWNRITQCFRPEPGKYKVQKQVTVQA</sequence>
<name>A0A4R3KWN7_9SPHI</name>
<dbReference type="Gene3D" id="1.20.1290.10">
    <property type="entry name" value="AhpD-like"/>
    <property type="match status" value="1"/>
</dbReference>
<evidence type="ECO:0000313" key="2">
    <source>
        <dbReference type="EMBL" id="TCS89146.1"/>
    </source>
</evidence>
<keyword evidence="2" id="KW-0575">Peroxidase</keyword>
<dbReference type="InterPro" id="IPR029032">
    <property type="entry name" value="AhpD-like"/>
</dbReference>
<dbReference type="PANTHER" id="PTHR34846:SF10">
    <property type="entry name" value="CYTOPLASMIC PROTEIN"/>
    <property type="match status" value="1"/>
</dbReference>
<evidence type="ECO:0000259" key="1">
    <source>
        <dbReference type="Pfam" id="PF02627"/>
    </source>
</evidence>
<comment type="caution">
    <text evidence="2">The sequence shown here is derived from an EMBL/GenBank/DDBJ whole genome shotgun (WGS) entry which is preliminary data.</text>
</comment>
<organism evidence="2 3">
    <name type="scientific">Anseongella ginsenosidimutans</name>
    <dbReference type="NCBI Taxonomy" id="496056"/>
    <lineage>
        <taxon>Bacteria</taxon>
        <taxon>Pseudomonadati</taxon>
        <taxon>Bacteroidota</taxon>
        <taxon>Sphingobacteriia</taxon>
        <taxon>Sphingobacteriales</taxon>
        <taxon>Sphingobacteriaceae</taxon>
        <taxon>Anseongella</taxon>
    </lineage>
</organism>
<dbReference type="RefSeq" id="WP_132128232.1">
    <property type="nucleotide sequence ID" value="NZ_CP042432.1"/>
</dbReference>
<dbReference type="Pfam" id="PF02627">
    <property type="entry name" value="CMD"/>
    <property type="match status" value="1"/>
</dbReference>
<dbReference type="SUPFAM" id="SSF69118">
    <property type="entry name" value="AhpD-like"/>
    <property type="match status" value="1"/>
</dbReference>
<reference evidence="2 3" key="1">
    <citation type="submission" date="2019-03" db="EMBL/GenBank/DDBJ databases">
        <title>Genomic Encyclopedia of Type Strains, Phase IV (KMG-IV): sequencing the most valuable type-strain genomes for metagenomic binning, comparative biology and taxonomic classification.</title>
        <authorList>
            <person name="Goeker M."/>
        </authorList>
    </citation>
    <scope>NUCLEOTIDE SEQUENCE [LARGE SCALE GENOMIC DNA]</scope>
    <source>
        <strain evidence="2 3">DSM 21100</strain>
    </source>
</reference>
<proteinExistence type="predicted"/>
<dbReference type="OrthoDB" id="9801997at2"/>
<dbReference type="AlphaFoldDB" id="A0A4R3KWN7"/>
<protein>
    <submittedName>
        <fullName evidence="2">AhpD family alkylhydroperoxidase</fullName>
    </submittedName>
</protein>
<accession>A0A4R3KWN7</accession>